<evidence type="ECO:0000313" key="3">
    <source>
        <dbReference type="Proteomes" id="UP000751190"/>
    </source>
</evidence>
<protein>
    <submittedName>
        <fullName evidence="2">Uncharacterized protein</fullName>
    </submittedName>
</protein>
<reference evidence="2" key="1">
    <citation type="submission" date="2021-05" db="EMBL/GenBank/DDBJ databases">
        <title>The genome of the haptophyte Pavlova lutheri (Diacronema luteri, Pavlovales) - a model for lipid biosynthesis in eukaryotic algae.</title>
        <authorList>
            <person name="Hulatt C.J."/>
            <person name="Posewitz M.C."/>
        </authorList>
    </citation>
    <scope>NUCLEOTIDE SEQUENCE</scope>
    <source>
        <strain evidence="2">NIVA-4/92</strain>
    </source>
</reference>
<organism evidence="2 3">
    <name type="scientific">Diacronema lutheri</name>
    <name type="common">Unicellular marine alga</name>
    <name type="synonym">Monochrysis lutheri</name>
    <dbReference type="NCBI Taxonomy" id="2081491"/>
    <lineage>
        <taxon>Eukaryota</taxon>
        <taxon>Haptista</taxon>
        <taxon>Haptophyta</taxon>
        <taxon>Pavlovophyceae</taxon>
        <taxon>Pavlovales</taxon>
        <taxon>Pavlovaceae</taxon>
        <taxon>Diacronema</taxon>
    </lineage>
</organism>
<keyword evidence="3" id="KW-1185">Reference proteome</keyword>
<feature type="region of interest" description="Disordered" evidence="1">
    <location>
        <begin position="214"/>
        <end position="243"/>
    </location>
</feature>
<proteinExistence type="predicted"/>
<feature type="region of interest" description="Disordered" evidence="1">
    <location>
        <begin position="287"/>
        <end position="328"/>
    </location>
</feature>
<feature type="compositionally biased region" description="Acidic residues" evidence="1">
    <location>
        <begin position="234"/>
        <end position="243"/>
    </location>
</feature>
<feature type="compositionally biased region" description="Low complexity" evidence="1">
    <location>
        <begin position="309"/>
        <end position="328"/>
    </location>
</feature>
<dbReference type="Proteomes" id="UP000751190">
    <property type="component" value="Unassembled WGS sequence"/>
</dbReference>
<sequence length="351" mass="34110">MLGGEADRRRHGGGKVAEWLRFALLLAVAYALYSSHSALRAGLDAHGKALGALSASAAKADAADVPAAVRELGAVLGRVEQAAHAQHNLLTTVHADEIAHAAEGRLSDAVRGARAELSELALHVSRAHEQTAGALREGQRASEDAIGRLTAALDAHASRLDRLEPVLTRAGGMAPAVGARAQPPSHSPTPAGNVDGAAAKDAIAARAATAAAGAAGSSTAGGVEPPGGTAGALADEDDGVEEDTGAAGIVESTAAAVRQAAPALSDDIGTGAPGSAGDTGEVIAAAQPAAAAGEADDEVVDDEGVAHQAASDGDADGAAAKARGGSSRMRGMFGASAAAARAAAGAVEAPV</sequence>
<feature type="compositionally biased region" description="Acidic residues" evidence="1">
    <location>
        <begin position="294"/>
        <end position="303"/>
    </location>
</feature>
<accession>A0A8J6C9T4</accession>
<dbReference type="AlphaFoldDB" id="A0A8J6C9T4"/>
<evidence type="ECO:0000256" key="1">
    <source>
        <dbReference type="SAM" id="MobiDB-lite"/>
    </source>
</evidence>
<dbReference type="OMA" id="DEGVAHQ"/>
<evidence type="ECO:0000313" key="2">
    <source>
        <dbReference type="EMBL" id="KAG8459743.1"/>
    </source>
</evidence>
<name>A0A8J6C9T4_DIALT</name>
<comment type="caution">
    <text evidence="2">The sequence shown here is derived from an EMBL/GenBank/DDBJ whole genome shotgun (WGS) entry which is preliminary data.</text>
</comment>
<dbReference type="EMBL" id="JAGTXO010000038">
    <property type="protein sequence ID" value="KAG8459743.1"/>
    <property type="molecule type" value="Genomic_DNA"/>
</dbReference>
<gene>
    <name evidence="2" type="ORF">KFE25_003195</name>
</gene>
<feature type="region of interest" description="Disordered" evidence="1">
    <location>
        <begin position="176"/>
        <end position="195"/>
    </location>
</feature>